<dbReference type="SUPFAM" id="SSF50952">
    <property type="entry name" value="Soluble quinoprotein glucose dehydrogenase"/>
    <property type="match status" value="1"/>
</dbReference>
<dbReference type="Pfam" id="PF22807">
    <property type="entry name" value="TrAA12"/>
    <property type="match status" value="1"/>
</dbReference>
<feature type="compositionally biased region" description="Low complexity" evidence="1">
    <location>
        <begin position="434"/>
        <end position="447"/>
    </location>
</feature>
<evidence type="ECO:0000256" key="2">
    <source>
        <dbReference type="SAM" id="SignalP"/>
    </source>
</evidence>
<keyword evidence="2" id="KW-0732">Signal</keyword>
<dbReference type="GeneID" id="59331121"/>
<evidence type="ECO:0000313" key="4">
    <source>
        <dbReference type="EMBL" id="KAF6221028.1"/>
    </source>
</evidence>
<feature type="compositionally biased region" description="Low complexity" evidence="1">
    <location>
        <begin position="819"/>
        <end position="828"/>
    </location>
</feature>
<feature type="domain" description="Pyrroloquinoline quinone-dependent pyranose dehydrogenase beta-propeller" evidence="3">
    <location>
        <begin position="39"/>
        <end position="428"/>
    </location>
</feature>
<protein>
    <recommendedName>
        <fullName evidence="3">Pyrroloquinoline quinone-dependent pyranose dehydrogenase beta-propeller domain-containing protein</fullName>
    </recommendedName>
</protein>
<proteinExistence type="predicted"/>
<gene>
    <name evidence="4" type="ORF">HO133_002709</name>
</gene>
<evidence type="ECO:0000313" key="5">
    <source>
        <dbReference type="Proteomes" id="UP000593566"/>
    </source>
</evidence>
<accession>A0A8H6FAT0</accession>
<reference evidence="4 5" key="1">
    <citation type="journal article" date="2020" name="Genomics">
        <title>Complete, high-quality genomes from long-read metagenomic sequencing of two wolf lichen thalli reveals enigmatic genome architecture.</title>
        <authorList>
            <person name="McKenzie S.K."/>
            <person name="Walston R.F."/>
            <person name="Allen J.L."/>
        </authorList>
    </citation>
    <scope>NUCLEOTIDE SEQUENCE [LARGE SCALE GENOMIC DNA]</scope>
    <source>
        <strain evidence="4">WasteWater1</strain>
    </source>
</reference>
<feature type="region of interest" description="Disordered" evidence="1">
    <location>
        <begin position="782"/>
        <end position="838"/>
    </location>
</feature>
<dbReference type="InterPro" id="IPR054539">
    <property type="entry name" value="Beta-prop_PDH"/>
</dbReference>
<feature type="chain" id="PRO_5034457411" description="Pyrroloquinoline quinone-dependent pyranose dehydrogenase beta-propeller domain-containing protein" evidence="2">
    <location>
        <begin position="21"/>
        <end position="975"/>
    </location>
</feature>
<evidence type="ECO:0000256" key="1">
    <source>
        <dbReference type="SAM" id="MobiDB-lite"/>
    </source>
</evidence>
<organism evidence="4 5">
    <name type="scientific">Letharia lupina</name>
    <dbReference type="NCBI Taxonomy" id="560253"/>
    <lineage>
        <taxon>Eukaryota</taxon>
        <taxon>Fungi</taxon>
        <taxon>Dikarya</taxon>
        <taxon>Ascomycota</taxon>
        <taxon>Pezizomycotina</taxon>
        <taxon>Lecanoromycetes</taxon>
        <taxon>OSLEUM clade</taxon>
        <taxon>Lecanoromycetidae</taxon>
        <taxon>Lecanorales</taxon>
        <taxon>Lecanorineae</taxon>
        <taxon>Parmeliaceae</taxon>
        <taxon>Letharia</taxon>
    </lineage>
</organism>
<dbReference type="InterPro" id="IPR011041">
    <property type="entry name" value="Quinoprot_gluc/sorb_DH_b-prop"/>
</dbReference>
<sequence>MSPVPLVALLGFFFFVPALGQSSSSCSTTLIPTNSIKSSVASGYRAALVATGLTDPRSIEFDSAGNLLVVQAGAGIESLQLQDNGGTCVTVKSKKTVVQASALNHGIALSRDGKTLYASSAEAAYSWEYDSASSTVSDTNMTVVTGMNTDDHTTRTLLISQKVDGMLLISRGSTANIDPAAEMLSSGHSQIKAFNLNNITADGYSYDTDGLRLGWGLRNSVGVAEHPTTGGIFSVENSVDQATRDGQDVHEDNPGEELNFHGYLNGTQYSAQGSNYGYPYCFAAWDPSDLPDNSNLTVGSQFAIGNMNNTINDTYCAEQTPPRLTFEAHMAPLNIVFNNSGNDGWVTFHGSWDRTDPSGYKVSLISFADGGEPVAPANSNTSYTDIVANANNTACPGNCFRPVGLAFDSQGRMFFSSDASGEIYVVTKDETANGTTGSSSSGSGSSGAKPKSGAQRQGVFSTVDTYRCGVWRDRYAQRYDMPEKKGGLEIAMHYKIRSRLLRKSAKFLMGQELREISCMELVRDLIVESYANLPVGCKAKHPSNNLSVIQEFVQRSKMLRKIFHCLEEKSNMNPLLQTLQLVLTHLQLNSPSVRGNPSLGFAYSQFAVYSHPDDFPMFSANSIWQISTNLLLHIANFFKHHLTEKGENTLYELFNQLKAHEKPKAWDSRLVQGGGAKTLGKHWKGTYAYLHDLFEMDLIRRCEPGKEYFFTDSIDHHDGFQTLELDFEPEANRARWPKVFESHLNAMPPKVLCMRLDTLYKTKPPQAERIPRVGRRTMAAYTRGNLREQPPQEPRSPPGTPGVTRVDIELPLPRKKKPCSPTSPTSPKRGVHYHQFSGSGNDAEPFHCSGILHPLPPQEGIPGWHRISMMKYFDPLAQPDSMPPQSGTTWAPFQSPPSEGDAPYVPYKPAGADDNLSDMYQVDDDAQVNAGCWAYEGVVLPGGMIMLGRWWSPMDDTGLKRCMGPFIFWNVDKDE</sequence>
<feature type="region of interest" description="Disordered" evidence="1">
    <location>
        <begin position="881"/>
        <end position="902"/>
    </location>
</feature>
<feature type="compositionally biased region" description="Polar residues" evidence="1">
    <location>
        <begin position="883"/>
        <end position="892"/>
    </location>
</feature>
<name>A0A8H6FAT0_9LECA</name>
<comment type="caution">
    <text evidence="4">The sequence shown here is derived from an EMBL/GenBank/DDBJ whole genome shotgun (WGS) entry which is preliminary data.</text>
</comment>
<keyword evidence="5" id="KW-1185">Reference proteome</keyword>
<dbReference type="RefSeq" id="XP_037150463.1">
    <property type="nucleotide sequence ID" value="XM_037293634.1"/>
</dbReference>
<dbReference type="AlphaFoldDB" id="A0A8H6FAT0"/>
<dbReference type="InterPro" id="IPR011042">
    <property type="entry name" value="6-blade_b-propeller_TolB-like"/>
</dbReference>
<dbReference type="Gene3D" id="2.120.10.30">
    <property type="entry name" value="TolB, C-terminal domain"/>
    <property type="match status" value="1"/>
</dbReference>
<dbReference type="Proteomes" id="UP000593566">
    <property type="component" value="Unassembled WGS sequence"/>
</dbReference>
<evidence type="ECO:0000259" key="3">
    <source>
        <dbReference type="Pfam" id="PF22807"/>
    </source>
</evidence>
<feature type="signal peptide" evidence="2">
    <location>
        <begin position="1"/>
        <end position="20"/>
    </location>
</feature>
<feature type="region of interest" description="Disordered" evidence="1">
    <location>
        <begin position="431"/>
        <end position="458"/>
    </location>
</feature>
<dbReference type="EMBL" id="JACCJB010000015">
    <property type="protein sequence ID" value="KAF6221028.1"/>
    <property type="molecule type" value="Genomic_DNA"/>
</dbReference>
<feature type="compositionally biased region" description="Pro residues" evidence="1">
    <location>
        <begin position="791"/>
        <end position="800"/>
    </location>
</feature>